<evidence type="ECO:0000313" key="1">
    <source>
        <dbReference type="EMBL" id="MFD0923899.1"/>
    </source>
</evidence>
<dbReference type="RefSeq" id="WP_345601036.1">
    <property type="nucleotide sequence ID" value="NZ_BAABLT010000025.1"/>
</dbReference>
<protein>
    <submittedName>
        <fullName evidence="1">Uncharacterized protein</fullName>
    </submittedName>
</protein>
<sequence>MRVRGESMEVFLSRSATDAVAARVLIEDMDFHSPTPVLWEARGTVADVFTELLDLPPHGAPNAPTLAKSRACDFWLPGQPLVGF</sequence>
<name>A0ABW3G160_9PSEU</name>
<accession>A0ABW3G160</accession>
<evidence type="ECO:0000313" key="2">
    <source>
        <dbReference type="Proteomes" id="UP001597018"/>
    </source>
</evidence>
<proteinExistence type="predicted"/>
<reference evidence="2" key="1">
    <citation type="journal article" date="2019" name="Int. J. Syst. Evol. Microbiol.">
        <title>The Global Catalogue of Microorganisms (GCM) 10K type strain sequencing project: providing services to taxonomists for standard genome sequencing and annotation.</title>
        <authorList>
            <consortium name="The Broad Institute Genomics Platform"/>
            <consortium name="The Broad Institute Genome Sequencing Center for Infectious Disease"/>
            <person name="Wu L."/>
            <person name="Ma J."/>
        </authorList>
    </citation>
    <scope>NUCLEOTIDE SEQUENCE [LARGE SCALE GENOMIC DNA]</scope>
    <source>
        <strain evidence="2">CCUG 56401</strain>
    </source>
</reference>
<organism evidence="1 2">
    <name type="scientific">Saccharopolyspora rosea</name>
    <dbReference type="NCBI Taxonomy" id="524884"/>
    <lineage>
        <taxon>Bacteria</taxon>
        <taxon>Bacillati</taxon>
        <taxon>Actinomycetota</taxon>
        <taxon>Actinomycetes</taxon>
        <taxon>Pseudonocardiales</taxon>
        <taxon>Pseudonocardiaceae</taxon>
        <taxon>Saccharopolyspora</taxon>
    </lineage>
</organism>
<gene>
    <name evidence="1" type="ORF">ACFQ16_29480</name>
</gene>
<comment type="caution">
    <text evidence="1">The sequence shown here is derived from an EMBL/GenBank/DDBJ whole genome shotgun (WGS) entry which is preliminary data.</text>
</comment>
<dbReference type="Proteomes" id="UP001597018">
    <property type="component" value="Unassembled WGS sequence"/>
</dbReference>
<keyword evidence="2" id="KW-1185">Reference proteome</keyword>
<dbReference type="EMBL" id="JBHTIW010000046">
    <property type="protein sequence ID" value="MFD0923899.1"/>
    <property type="molecule type" value="Genomic_DNA"/>
</dbReference>